<accession>A0A1S6IQB1</accession>
<dbReference type="EC" id="3.6.3.-" evidence="10"/>
<dbReference type="GO" id="GO:0022857">
    <property type="term" value="F:transmembrane transporter activity"/>
    <property type="evidence" value="ECO:0007669"/>
    <property type="project" value="TreeGrafter"/>
</dbReference>
<keyword evidence="3 7" id="KW-0812">Transmembrane</keyword>
<proteinExistence type="inferred from homology"/>
<dbReference type="EMBL" id="CP019728">
    <property type="protein sequence ID" value="AQS53743.1"/>
    <property type="molecule type" value="Genomic_DNA"/>
</dbReference>
<dbReference type="STRING" id="708126.BW727_101376"/>
<evidence type="ECO:0000256" key="2">
    <source>
        <dbReference type="ARBA" id="ARBA00022475"/>
    </source>
</evidence>
<keyword evidence="10" id="KW-0378">Hydrolase</keyword>
<feature type="domain" description="MacB-like periplasmic core" evidence="9">
    <location>
        <begin position="21"/>
        <end position="245"/>
    </location>
</feature>
<dbReference type="InterPro" id="IPR003838">
    <property type="entry name" value="ABC3_permease_C"/>
</dbReference>
<keyword evidence="11" id="KW-1185">Reference proteome</keyword>
<dbReference type="PANTHER" id="PTHR30572">
    <property type="entry name" value="MEMBRANE COMPONENT OF TRANSPORTER-RELATED"/>
    <property type="match status" value="1"/>
</dbReference>
<evidence type="ECO:0000256" key="3">
    <source>
        <dbReference type="ARBA" id="ARBA00022692"/>
    </source>
</evidence>
<feature type="transmembrane region" description="Helical" evidence="7">
    <location>
        <begin position="285"/>
        <end position="310"/>
    </location>
</feature>
<keyword evidence="4 7" id="KW-1133">Transmembrane helix</keyword>
<dbReference type="GO" id="GO:0005524">
    <property type="term" value="F:ATP binding"/>
    <property type="evidence" value="ECO:0007669"/>
    <property type="project" value="UniProtKB-KW"/>
</dbReference>
<evidence type="ECO:0000313" key="10">
    <source>
        <dbReference type="EMBL" id="AQS53743.1"/>
    </source>
</evidence>
<keyword evidence="5 7" id="KW-0472">Membrane</keyword>
<keyword evidence="2" id="KW-1003">Cell membrane</keyword>
<feature type="transmembrane region" description="Helical" evidence="7">
    <location>
        <begin position="331"/>
        <end position="359"/>
    </location>
</feature>
<evidence type="ECO:0000313" key="11">
    <source>
        <dbReference type="Proteomes" id="UP000188993"/>
    </source>
</evidence>
<feature type="domain" description="ABC3 transporter permease C-terminal" evidence="8">
    <location>
        <begin position="291"/>
        <end position="404"/>
    </location>
</feature>
<evidence type="ECO:0000256" key="6">
    <source>
        <dbReference type="ARBA" id="ARBA00038076"/>
    </source>
</evidence>
<protein>
    <submittedName>
        <fullName evidence="10">Macrolide export ATP-binding/permease protein MacB</fullName>
        <ecNumber evidence="10">3.6.3.-</ecNumber>
    </submittedName>
</protein>
<comment type="similarity">
    <text evidence="6">Belongs to the ABC-4 integral membrane protein family.</text>
</comment>
<dbReference type="KEGG" id="jda:BW727_101376"/>
<evidence type="ECO:0000256" key="5">
    <source>
        <dbReference type="ARBA" id="ARBA00023136"/>
    </source>
</evidence>
<name>A0A1S6IQB1_9LACT</name>
<evidence type="ECO:0000256" key="7">
    <source>
        <dbReference type="SAM" id="Phobius"/>
    </source>
</evidence>
<sequence length="410" mass="45110">MIRNIFMSTLLSLRAHKLRVFLTMVGIIIGIASVVTIAALGEGVRQESLGLADTTQANVVTIKHGADTADDSGMMYVEDDFTFSKSDMRRISRLEGVASVLPGYETWGMVSEDSIDANLDYFGAQASSSLTPFKKETRIAYGRNITSQDAGRDVIVLSHEVLDYGIIVDDPTQLLGQALSINGFMFEIIGIKEAFDYETMLPNSDYTWEESYTSVVPHAAFNQLTGTRDIKSLKIKTSDAAERDVVTMAVLDDLMMAYPDDDGYFEEDRTNEQMLEEINTYINSIVMFLVAITAISLFVGGIGVMNIMYVSVTERKREIGIRRAIGAKPRMILWQFLLEAAFITFIGGLIGLLLGYGIATLIGHFINMPVYLTPGIMTIATSVSILTGLIFGIIPALSASRMDPIKAIYQ</sequence>
<dbReference type="GO" id="GO:0016787">
    <property type="term" value="F:hydrolase activity"/>
    <property type="evidence" value="ECO:0007669"/>
    <property type="project" value="UniProtKB-KW"/>
</dbReference>
<feature type="transmembrane region" description="Helical" evidence="7">
    <location>
        <begin position="20"/>
        <end position="41"/>
    </location>
</feature>
<evidence type="ECO:0000259" key="9">
    <source>
        <dbReference type="Pfam" id="PF12704"/>
    </source>
</evidence>
<dbReference type="InterPro" id="IPR050250">
    <property type="entry name" value="Macrolide_Exporter_MacB"/>
</dbReference>
<evidence type="ECO:0000256" key="1">
    <source>
        <dbReference type="ARBA" id="ARBA00004651"/>
    </source>
</evidence>
<keyword evidence="10" id="KW-0067">ATP-binding</keyword>
<dbReference type="RefSeq" id="WP_062468531.1">
    <property type="nucleotide sequence ID" value="NZ_BBYN01000009.1"/>
</dbReference>
<dbReference type="Pfam" id="PF12704">
    <property type="entry name" value="MacB_PCD"/>
    <property type="match status" value="1"/>
</dbReference>
<feature type="transmembrane region" description="Helical" evidence="7">
    <location>
        <begin position="371"/>
        <end position="397"/>
    </location>
</feature>
<organism evidence="10 11">
    <name type="scientific">Jeotgalibaca dankookensis</name>
    <dbReference type="NCBI Taxonomy" id="708126"/>
    <lineage>
        <taxon>Bacteria</taxon>
        <taxon>Bacillati</taxon>
        <taxon>Bacillota</taxon>
        <taxon>Bacilli</taxon>
        <taxon>Lactobacillales</taxon>
        <taxon>Carnobacteriaceae</taxon>
        <taxon>Jeotgalibaca</taxon>
    </lineage>
</organism>
<dbReference type="Proteomes" id="UP000188993">
    <property type="component" value="Chromosome"/>
</dbReference>
<dbReference type="PANTHER" id="PTHR30572:SF4">
    <property type="entry name" value="ABC TRANSPORTER PERMEASE YTRF"/>
    <property type="match status" value="1"/>
</dbReference>
<evidence type="ECO:0000259" key="8">
    <source>
        <dbReference type="Pfam" id="PF02687"/>
    </source>
</evidence>
<dbReference type="GO" id="GO:0005886">
    <property type="term" value="C:plasma membrane"/>
    <property type="evidence" value="ECO:0007669"/>
    <property type="project" value="UniProtKB-SubCell"/>
</dbReference>
<dbReference type="OrthoDB" id="9770036at2"/>
<reference evidence="10 11" key="1">
    <citation type="journal article" date="2014" name="Int. J. Syst. Evol. Microbiol.">
        <title>Jeotgalibaca dankookensis gen. nov., sp. nov., a member of the family Carnobacteriaceae, isolated from seujeot (Korean traditional food).</title>
        <authorList>
            <person name="Lee D.G."/>
            <person name="Trujillo M.E."/>
            <person name="Kang H."/>
            <person name="Ahn T.Y."/>
        </authorList>
    </citation>
    <scope>NUCLEOTIDE SEQUENCE [LARGE SCALE GENOMIC DNA]</scope>
    <source>
        <strain evidence="10 11">EX-07</strain>
    </source>
</reference>
<dbReference type="InterPro" id="IPR025857">
    <property type="entry name" value="MacB_PCD"/>
</dbReference>
<gene>
    <name evidence="10" type="primary">macB_2</name>
    <name evidence="10" type="ORF">BW727_101376</name>
</gene>
<dbReference type="Pfam" id="PF02687">
    <property type="entry name" value="FtsX"/>
    <property type="match status" value="1"/>
</dbReference>
<evidence type="ECO:0000256" key="4">
    <source>
        <dbReference type="ARBA" id="ARBA00022989"/>
    </source>
</evidence>
<dbReference type="AlphaFoldDB" id="A0A1S6IQB1"/>
<comment type="subcellular location">
    <subcellularLocation>
        <location evidence="1">Cell membrane</location>
        <topology evidence="1">Multi-pass membrane protein</topology>
    </subcellularLocation>
</comment>
<keyword evidence="10" id="KW-0547">Nucleotide-binding</keyword>